<evidence type="ECO:0000259" key="2">
    <source>
        <dbReference type="Pfam" id="PF02518"/>
    </source>
</evidence>
<reference evidence="5" key="1">
    <citation type="journal article" date="2019" name="Int. J. Syst. Evol. Microbiol.">
        <title>The Global Catalogue of Microorganisms (GCM) 10K type strain sequencing project: providing services to taxonomists for standard genome sequencing and annotation.</title>
        <authorList>
            <consortium name="The Broad Institute Genomics Platform"/>
            <consortium name="The Broad Institute Genome Sequencing Center for Infectious Disease"/>
            <person name="Wu L."/>
            <person name="Ma J."/>
        </authorList>
    </citation>
    <scope>NUCLEOTIDE SEQUENCE [LARGE SCALE GENOMIC DNA]</scope>
    <source>
        <strain evidence="5">JCM 18657</strain>
    </source>
</reference>
<comment type="caution">
    <text evidence="4">The sequence shown here is derived from an EMBL/GenBank/DDBJ whole genome shotgun (WGS) entry which is preliminary data.</text>
</comment>
<dbReference type="EMBL" id="JBHTGQ010000014">
    <property type="protein sequence ID" value="MFC7749596.1"/>
    <property type="molecule type" value="Genomic_DNA"/>
</dbReference>
<evidence type="ECO:0000256" key="1">
    <source>
        <dbReference type="SAM" id="Phobius"/>
    </source>
</evidence>
<dbReference type="GO" id="GO:0004673">
    <property type="term" value="F:protein histidine kinase activity"/>
    <property type="evidence" value="ECO:0007669"/>
    <property type="project" value="UniProtKB-EC"/>
</dbReference>
<dbReference type="InterPro" id="IPR050640">
    <property type="entry name" value="Bact_2-comp_sensor_kinase"/>
</dbReference>
<dbReference type="Proteomes" id="UP001596528">
    <property type="component" value="Unassembled WGS sequence"/>
</dbReference>
<feature type="transmembrane region" description="Helical" evidence="1">
    <location>
        <begin position="20"/>
        <end position="41"/>
    </location>
</feature>
<feature type="transmembrane region" description="Helical" evidence="1">
    <location>
        <begin position="264"/>
        <end position="289"/>
    </location>
</feature>
<keyword evidence="1" id="KW-1133">Transmembrane helix</keyword>
<organism evidence="4 5">
    <name type="scientific">Paenibacillus thermoaerophilus</name>
    <dbReference type="NCBI Taxonomy" id="1215385"/>
    <lineage>
        <taxon>Bacteria</taxon>
        <taxon>Bacillati</taxon>
        <taxon>Bacillota</taxon>
        <taxon>Bacilli</taxon>
        <taxon>Bacillales</taxon>
        <taxon>Paenibacillaceae</taxon>
        <taxon>Paenibacillus</taxon>
    </lineage>
</organism>
<dbReference type="PANTHER" id="PTHR34220">
    <property type="entry name" value="SENSOR HISTIDINE KINASE YPDA"/>
    <property type="match status" value="1"/>
</dbReference>
<feature type="domain" description="Histidine kinase/HSP90-like ATPase" evidence="2">
    <location>
        <begin position="453"/>
        <end position="559"/>
    </location>
</feature>
<keyword evidence="1" id="KW-0472">Membrane</keyword>
<dbReference type="InterPro" id="IPR010559">
    <property type="entry name" value="Sig_transdc_His_kin_internal"/>
</dbReference>
<evidence type="ECO:0000259" key="3">
    <source>
        <dbReference type="Pfam" id="PF06580"/>
    </source>
</evidence>
<name>A0ABW2V0B8_9BACL</name>
<dbReference type="Pfam" id="PF02518">
    <property type="entry name" value="HATPase_c"/>
    <property type="match status" value="1"/>
</dbReference>
<keyword evidence="4" id="KW-0808">Transferase</keyword>
<feature type="domain" description="Signal transduction histidine kinase internal region" evidence="3">
    <location>
        <begin position="356"/>
        <end position="433"/>
    </location>
</feature>
<accession>A0ABW2V0B8</accession>
<keyword evidence="4" id="KW-0418">Kinase</keyword>
<dbReference type="Gene3D" id="3.30.565.10">
    <property type="entry name" value="Histidine kinase-like ATPase, C-terminal domain"/>
    <property type="match status" value="1"/>
</dbReference>
<dbReference type="PANTHER" id="PTHR34220:SF7">
    <property type="entry name" value="SENSOR HISTIDINE KINASE YPDA"/>
    <property type="match status" value="1"/>
</dbReference>
<protein>
    <submittedName>
        <fullName evidence="4">Sensor histidine kinase</fullName>
        <ecNumber evidence="4">2.7.13.3</ecNumber>
    </submittedName>
</protein>
<dbReference type="InterPro" id="IPR003594">
    <property type="entry name" value="HATPase_dom"/>
</dbReference>
<dbReference type="RefSeq" id="WP_138788355.1">
    <property type="nucleotide sequence ID" value="NZ_JBHTGQ010000014.1"/>
</dbReference>
<dbReference type="InterPro" id="IPR036890">
    <property type="entry name" value="HATPase_C_sf"/>
</dbReference>
<evidence type="ECO:0000313" key="5">
    <source>
        <dbReference type="Proteomes" id="UP001596528"/>
    </source>
</evidence>
<gene>
    <name evidence="4" type="ORF">ACFQWB_06520</name>
</gene>
<sequence length="571" mass="65999">MAKSAENKMHSIKHYVNMLLLISFVTLLLDLIISFASIVLVRQQSARYLQDAADLYIDRINNNFSYLNHFMGWTLANDEDVETMNTAEDANDAEFLKAHRNLYKRFSELQKSFGKEYNFFIYLRNQNFLSNSAPMNLSYPEYQTLKKQITDYAEEKIIYEKFYSQWTTIDLNGRSYMINIVPYYDSYMICLISADDLIRPLREINLGGNGYVSLVNENGESLTEPVSKSSLPNLMQIGTAVNREFSNASFYVRMVIQFGAFEKIMIAQLLVVLLAVMIAGNLCLIMLYFQKKVLKPIKNFSNNLALLTSGDEPIDFASSKMMELEKANRQFIELVNQIKKIKIDLYERELEKRNIQLDYMKLQIKPHFFLNCLTTIYSMAQMQMYAEIQHMTLSISKYFRYIFQNGRDFVRLEDEIEHVRTYLDIQKQRYRNAFDYRIEQAEQAAGVFIPPLVLQTFIENAMKYAVSREHEVQVLLVVSRQVEGDEEMTVIRIADTGPGFPPSVLENLMNGQPLDPSNGSRIGITNTLQRLEYLYQKKAKVCFSNIEGGGACVVLSLPDLPKNPTETEGRL</sequence>
<dbReference type="SUPFAM" id="SSF55874">
    <property type="entry name" value="ATPase domain of HSP90 chaperone/DNA topoisomerase II/histidine kinase"/>
    <property type="match status" value="1"/>
</dbReference>
<dbReference type="EC" id="2.7.13.3" evidence="4"/>
<proteinExistence type="predicted"/>
<evidence type="ECO:0000313" key="4">
    <source>
        <dbReference type="EMBL" id="MFC7749596.1"/>
    </source>
</evidence>
<keyword evidence="5" id="KW-1185">Reference proteome</keyword>
<keyword evidence="1" id="KW-0812">Transmembrane</keyword>
<dbReference type="Pfam" id="PF06580">
    <property type="entry name" value="His_kinase"/>
    <property type="match status" value="1"/>
</dbReference>